<proteinExistence type="predicted"/>
<evidence type="ECO:0000256" key="7">
    <source>
        <dbReference type="ARBA" id="ARBA00022771"/>
    </source>
</evidence>
<dbReference type="GO" id="GO:0016567">
    <property type="term" value="P:protein ubiquitination"/>
    <property type="evidence" value="ECO:0007669"/>
    <property type="project" value="TreeGrafter"/>
</dbReference>
<evidence type="ECO:0000256" key="8">
    <source>
        <dbReference type="ARBA" id="ARBA00022786"/>
    </source>
</evidence>
<dbReference type="Proteomes" id="UP000268823">
    <property type="component" value="Unassembled WGS sequence"/>
</dbReference>
<keyword evidence="8" id="KW-0833">Ubl conjugation pathway</keyword>
<dbReference type="EMBL" id="QWIR01000375">
    <property type="protein sequence ID" value="RMY79983.1"/>
    <property type="molecule type" value="Genomic_DNA"/>
</dbReference>
<dbReference type="GO" id="GO:0006511">
    <property type="term" value="P:ubiquitin-dependent protein catabolic process"/>
    <property type="evidence" value="ECO:0007669"/>
    <property type="project" value="TreeGrafter"/>
</dbReference>
<feature type="compositionally biased region" description="Gly residues" evidence="13">
    <location>
        <begin position="192"/>
        <end position="203"/>
    </location>
</feature>
<keyword evidence="11 14" id="KW-0472">Membrane</keyword>
<evidence type="ECO:0000256" key="4">
    <source>
        <dbReference type="ARBA" id="ARBA00022679"/>
    </source>
</evidence>
<evidence type="ECO:0000256" key="11">
    <source>
        <dbReference type="ARBA" id="ARBA00023136"/>
    </source>
</evidence>
<comment type="caution">
    <text evidence="17">The sequence shown here is derived from an EMBL/GenBank/DDBJ whole genome shotgun (WGS) entry which is preliminary data.</text>
</comment>
<evidence type="ECO:0000256" key="6">
    <source>
        <dbReference type="ARBA" id="ARBA00022723"/>
    </source>
</evidence>
<gene>
    <name evidence="17" type="ORF">D0861_08653</name>
</gene>
<feature type="compositionally biased region" description="Low complexity" evidence="13">
    <location>
        <begin position="204"/>
        <end position="217"/>
    </location>
</feature>
<evidence type="ECO:0000256" key="3">
    <source>
        <dbReference type="ARBA" id="ARBA00012483"/>
    </source>
</evidence>
<evidence type="ECO:0000256" key="14">
    <source>
        <dbReference type="SAM" id="Phobius"/>
    </source>
</evidence>
<sequence length="635" mass="66562">MAHPSLVFFGVLASTLLRCAVGQTVVVATNGTTGVPPDQGEHDVHLSVSMGDSMVPMAKLLPLTQAASSDLPPPGLSGPTLLVNNSNQLDIKNRDIVVINCDLSAYPGNIGPLDIFATAEQRNATGVVWYSREADWCDLQDYDGGYKWIYTMKNMNDTNRVLDKIDNWSNNDGDSIYATIGHLDSEQLAAGDGSGSGDNGDGGDNNNDNSDQNTTTGPPGSDNLGSSPTTAVAMIILYSVTGIVTALFLCIIITGAVRAHRHPERYGPRNILGRARQSRAKGLARAMLDTIPIVKFGGEGVEGGKATTTGAGDVEMAEGGGTAAAAATLDDSTAGRDGASPSEADGQREPGPHHDDETGAGSPGGTNKAGVTSATSPSTSPNNPAQPHPRHDLDNQGCSICTDDFEIGQDQRVLPCNHRFHPACIDPWLLNVSGTCPLCRIDLRPTQTAEGEGEGEQEQELDENGNPIPPRPNGDDEQLPPPLGSEAGAGGGTTTQRLGVRRSLMVGILGLRGGAPERMSREERLGALRAYRERQAGLRRERGGGEGNAGRGQEGEGTEAEAEDGVVGSPASPQQELNGNGNENENEDGARLRDRLRRTFRIRTRRAGGPGPIAEGETIPATTAADGGTRRPDET</sequence>
<keyword evidence="5 14" id="KW-0812">Transmembrane</keyword>
<keyword evidence="4" id="KW-0808">Transferase</keyword>
<keyword evidence="15" id="KW-0732">Signal</keyword>
<dbReference type="PANTHER" id="PTHR45977">
    <property type="entry name" value="TARGET OF ERK KINASE MPK-1"/>
    <property type="match status" value="1"/>
</dbReference>
<keyword evidence="10 14" id="KW-1133">Transmembrane helix</keyword>
<comment type="catalytic activity">
    <reaction evidence="1">
        <text>S-ubiquitinyl-[E2 ubiquitin-conjugating enzyme]-L-cysteine + [acceptor protein]-L-lysine = [E2 ubiquitin-conjugating enzyme]-L-cysteine + N(6)-ubiquitinyl-[acceptor protein]-L-lysine.</text>
        <dbReference type="EC" id="2.3.2.27"/>
    </reaction>
</comment>
<name>A0A3M7EU22_HORWE</name>
<feature type="region of interest" description="Disordered" evidence="13">
    <location>
        <begin position="536"/>
        <end position="635"/>
    </location>
</feature>
<dbReference type="Gene3D" id="3.30.40.10">
    <property type="entry name" value="Zinc/RING finger domain, C3HC4 (zinc finger)"/>
    <property type="match status" value="1"/>
</dbReference>
<evidence type="ECO:0000256" key="2">
    <source>
        <dbReference type="ARBA" id="ARBA00004141"/>
    </source>
</evidence>
<dbReference type="CDD" id="cd16454">
    <property type="entry name" value="RING-H2_PA-TM-RING"/>
    <property type="match status" value="1"/>
</dbReference>
<evidence type="ECO:0000256" key="12">
    <source>
        <dbReference type="PROSITE-ProRule" id="PRU00175"/>
    </source>
</evidence>
<feature type="compositionally biased region" description="Low complexity" evidence="13">
    <location>
        <begin position="323"/>
        <end position="332"/>
    </location>
</feature>
<keyword evidence="7 12" id="KW-0863">Zinc-finger</keyword>
<dbReference type="GO" id="GO:0008270">
    <property type="term" value="F:zinc ion binding"/>
    <property type="evidence" value="ECO:0007669"/>
    <property type="project" value="UniProtKB-KW"/>
</dbReference>
<feature type="compositionally biased region" description="Basic and acidic residues" evidence="13">
    <location>
        <begin position="345"/>
        <end position="357"/>
    </location>
</feature>
<feature type="compositionally biased region" description="Basic residues" evidence="13">
    <location>
        <begin position="594"/>
        <end position="606"/>
    </location>
</feature>
<feature type="signal peptide" evidence="15">
    <location>
        <begin position="1"/>
        <end position="22"/>
    </location>
</feature>
<feature type="region of interest" description="Disordered" evidence="13">
    <location>
        <begin position="188"/>
        <end position="225"/>
    </location>
</feature>
<feature type="region of interest" description="Disordered" evidence="13">
    <location>
        <begin position="447"/>
        <end position="499"/>
    </location>
</feature>
<feature type="compositionally biased region" description="Acidic residues" evidence="13">
    <location>
        <begin position="451"/>
        <end position="463"/>
    </location>
</feature>
<feature type="transmembrane region" description="Helical" evidence="14">
    <location>
        <begin position="231"/>
        <end position="257"/>
    </location>
</feature>
<evidence type="ECO:0000313" key="17">
    <source>
        <dbReference type="EMBL" id="RMY79983.1"/>
    </source>
</evidence>
<feature type="compositionally biased region" description="Low complexity" evidence="13">
    <location>
        <begin position="372"/>
        <end position="385"/>
    </location>
</feature>
<dbReference type="SUPFAM" id="SSF57850">
    <property type="entry name" value="RING/U-box"/>
    <property type="match status" value="1"/>
</dbReference>
<feature type="region of interest" description="Disordered" evidence="13">
    <location>
        <begin position="297"/>
        <end position="395"/>
    </location>
</feature>
<comment type="subcellular location">
    <subcellularLocation>
        <location evidence="2">Membrane</location>
        <topology evidence="2">Multi-pass membrane protein</topology>
    </subcellularLocation>
</comment>
<dbReference type="GO" id="GO:0016020">
    <property type="term" value="C:membrane"/>
    <property type="evidence" value="ECO:0007669"/>
    <property type="project" value="UniProtKB-SubCell"/>
</dbReference>
<evidence type="ECO:0000256" key="1">
    <source>
        <dbReference type="ARBA" id="ARBA00000900"/>
    </source>
</evidence>
<dbReference type="PANTHER" id="PTHR45977:SF4">
    <property type="entry name" value="RING-TYPE DOMAIN-CONTAINING PROTEIN"/>
    <property type="match status" value="1"/>
</dbReference>
<evidence type="ECO:0000256" key="5">
    <source>
        <dbReference type="ARBA" id="ARBA00022692"/>
    </source>
</evidence>
<keyword evidence="9" id="KW-0862">Zinc</keyword>
<dbReference type="VEuPathDB" id="FungiDB:BTJ68_14940"/>
<evidence type="ECO:0000259" key="16">
    <source>
        <dbReference type="PROSITE" id="PS50089"/>
    </source>
</evidence>
<dbReference type="InterPro" id="IPR013083">
    <property type="entry name" value="Znf_RING/FYVE/PHD"/>
</dbReference>
<dbReference type="InterPro" id="IPR001841">
    <property type="entry name" value="Znf_RING"/>
</dbReference>
<protein>
    <recommendedName>
        <fullName evidence="3">RING-type E3 ubiquitin transferase</fullName>
        <ecNumber evidence="3">2.3.2.27</ecNumber>
    </recommendedName>
</protein>
<dbReference type="EC" id="2.3.2.27" evidence="3"/>
<dbReference type="SMART" id="SM00184">
    <property type="entry name" value="RING"/>
    <property type="match status" value="1"/>
</dbReference>
<evidence type="ECO:0000313" key="18">
    <source>
        <dbReference type="Proteomes" id="UP000268823"/>
    </source>
</evidence>
<organism evidence="17 18">
    <name type="scientific">Hortaea werneckii</name>
    <name type="common">Black yeast</name>
    <name type="synonym">Cladosporium werneckii</name>
    <dbReference type="NCBI Taxonomy" id="91943"/>
    <lineage>
        <taxon>Eukaryota</taxon>
        <taxon>Fungi</taxon>
        <taxon>Dikarya</taxon>
        <taxon>Ascomycota</taxon>
        <taxon>Pezizomycotina</taxon>
        <taxon>Dothideomycetes</taxon>
        <taxon>Dothideomycetidae</taxon>
        <taxon>Mycosphaerellales</taxon>
        <taxon>Teratosphaeriaceae</taxon>
        <taxon>Hortaea</taxon>
    </lineage>
</organism>
<dbReference type="GO" id="GO:0061630">
    <property type="term" value="F:ubiquitin protein ligase activity"/>
    <property type="evidence" value="ECO:0007669"/>
    <property type="project" value="UniProtKB-EC"/>
</dbReference>
<evidence type="ECO:0000256" key="9">
    <source>
        <dbReference type="ARBA" id="ARBA00022833"/>
    </source>
</evidence>
<feature type="chain" id="PRO_5017939552" description="RING-type E3 ubiquitin transferase" evidence="15">
    <location>
        <begin position="23"/>
        <end position="635"/>
    </location>
</feature>
<dbReference type="Pfam" id="PF13639">
    <property type="entry name" value="zf-RING_2"/>
    <property type="match status" value="1"/>
</dbReference>
<accession>A0A3M7EU22</accession>
<evidence type="ECO:0000256" key="13">
    <source>
        <dbReference type="SAM" id="MobiDB-lite"/>
    </source>
</evidence>
<keyword evidence="6" id="KW-0479">Metal-binding</keyword>
<feature type="domain" description="RING-type" evidence="16">
    <location>
        <begin position="398"/>
        <end position="440"/>
    </location>
</feature>
<dbReference type="PROSITE" id="PS50089">
    <property type="entry name" value="ZF_RING_2"/>
    <property type="match status" value="1"/>
</dbReference>
<evidence type="ECO:0000256" key="10">
    <source>
        <dbReference type="ARBA" id="ARBA00022989"/>
    </source>
</evidence>
<evidence type="ECO:0000256" key="15">
    <source>
        <dbReference type="SAM" id="SignalP"/>
    </source>
</evidence>
<dbReference type="AlphaFoldDB" id="A0A3M7EU22"/>
<dbReference type="OrthoDB" id="8062037at2759"/>
<reference evidence="17 18" key="1">
    <citation type="journal article" date="2018" name="BMC Genomics">
        <title>Genomic evidence for intraspecific hybridization in a clonal and extremely halotolerant yeast.</title>
        <authorList>
            <person name="Gostincar C."/>
            <person name="Stajich J.E."/>
            <person name="Zupancic J."/>
            <person name="Zalar P."/>
            <person name="Gunde-Cimerman N."/>
        </authorList>
    </citation>
    <scope>NUCLEOTIDE SEQUENCE [LARGE SCALE GENOMIC DNA]</scope>
    <source>
        <strain evidence="17 18">EXF-2788</strain>
    </source>
</reference>